<evidence type="ECO:0000256" key="1">
    <source>
        <dbReference type="SAM" id="MobiDB-lite"/>
    </source>
</evidence>
<sequence length="167" mass="19016">MDNGSDLSAAPALSVERQPKPDPAVDRAKETCPRTDLDPHPNQDNGQGQDQDTDQDQHRQGASDLLALRRRAIAFPDPVVVGAPPEGVTETVLTWRRCATRWRRLRRPRSQRRPSRHAAGASAKRRPRSAPSIQARRRRVPRPRKNRARASGAATRPPRRRRRCRRW</sequence>
<proteinExistence type="predicted"/>
<dbReference type="EMBL" id="KP136319">
    <property type="protein sequence ID" value="AJF98060.1"/>
    <property type="molecule type" value="Genomic_DNA"/>
</dbReference>
<name>A0A0B5J811_9VIRU</name>
<organism evidence="2 3">
    <name type="scientific">Pandoravirus inopinatum</name>
    <dbReference type="NCBI Taxonomy" id="1605721"/>
    <lineage>
        <taxon>Viruses</taxon>
        <taxon>Pandoravirus</taxon>
    </lineage>
</organism>
<feature type="compositionally biased region" description="Basic residues" evidence="1">
    <location>
        <begin position="157"/>
        <end position="167"/>
    </location>
</feature>
<feature type="region of interest" description="Disordered" evidence="1">
    <location>
        <begin position="1"/>
        <end position="65"/>
    </location>
</feature>
<accession>A0A0B5J811</accession>
<feature type="compositionally biased region" description="Basic and acidic residues" evidence="1">
    <location>
        <begin position="17"/>
        <end position="41"/>
    </location>
</feature>
<feature type="compositionally biased region" description="Basic residues" evidence="1">
    <location>
        <begin position="135"/>
        <end position="148"/>
    </location>
</feature>
<protein>
    <submittedName>
        <fullName evidence="2">Uncharacterized protein</fullName>
    </submittedName>
</protein>
<dbReference type="RefSeq" id="YP_009120295.1">
    <property type="nucleotide sequence ID" value="NC_026440.1"/>
</dbReference>
<feature type="compositionally biased region" description="Basic residues" evidence="1">
    <location>
        <begin position="102"/>
        <end position="116"/>
    </location>
</feature>
<dbReference type="Proteomes" id="UP000202511">
    <property type="component" value="Segment"/>
</dbReference>
<dbReference type="KEGG" id="vg:23462977"/>
<feature type="region of interest" description="Disordered" evidence="1">
    <location>
        <begin position="102"/>
        <end position="167"/>
    </location>
</feature>
<dbReference type="GeneID" id="23462977"/>
<evidence type="ECO:0000313" key="3">
    <source>
        <dbReference type="Proteomes" id="UP000202511"/>
    </source>
</evidence>
<evidence type="ECO:0000313" key="2">
    <source>
        <dbReference type="EMBL" id="AJF98060.1"/>
    </source>
</evidence>
<reference evidence="2 3" key="1">
    <citation type="journal article" date="2015" name="Parasitol. Res.">
        <title>Viruses in close associations with free-living amoebae.</title>
        <authorList>
            <person name="Scheid P."/>
        </authorList>
    </citation>
    <scope>NUCLEOTIDE SEQUENCE [LARGE SCALE GENOMIC DNA]</scope>
    <source>
        <strain evidence="2">KlaHel</strain>
    </source>
</reference>